<proteinExistence type="predicted"/>
<accession>K6ZJL7</accession>
<sequence>MDAISEAHKVREANAPHAQRVKVGVAHRCALRIVCVAHEVSAVHKVAESHK</sequence>
<gene>
    <name evidence="1" type="ORF">GMES_1276</name>
</gene>
<dbReference type="AlphaFoldDB" id="K6ZJL7"/>
<comment type="caution">
    <text evidence="1">The sequence shown here is derived from an EMBL/GenBank/DDBJ whole genome shotgun (WGS) entry which is preliminary data.</text>
</comment>
<evidence type="ECO:0000313" key="2">
    <source>
        <dbReference type="Proteomes" id="UP000006263"/>
    </source>
</evidence>
<dbReference type="Proteomes" id="UP000006263">
    <property type="component" value="Unassembled WGS sequence"/>
</dbReference>
<protein>
    <submittedName>
        <fullName evidence="1">Uncharacterized protein</fullName>
    </submittedName>
</protein>
<evidence type="ECO:0000313" key="1">
    <source>
        <dbReference type="EMBL" id="GAC23575.1"/>
    </source>
</evidence>
<dbReference type="EMBL" id="BAEP01000024">
    <property type="protein sequence ID" value="GAC23575.1"/>
    <property type="molecule type" value="Genomic_DNA"/>
</dbReference>
<organism evidence="1 2">
    <name type="scientific">Paraglaciecola mesophila KMM 241</name>
    <dbReference type="NCBI Taxonomy" id="1128912"/>
    <lineage>
        <taxon>Bacteria</taxon>
        <taxon>Pseudomonadati</taxon>
        <taxon>Pseudomonadota</taxon>
        <taxon>Gammaproteobacteria</taxon>
        <taxon>Alteromonadales</taxon>
        <taxon>Alteromonadaceae</taxon>
        <taxon>Paraglaciecola</taxon>
    </lineage>
</organism>
<reference evidence="1 2" key="1">
    <citation type="journal article" date="2017" name="Antonie Van Leeuwenhoek">
        <title>Rhizobium rhizosphaerae sp. nov., a novel species isolated from rice rhizosphere.</title>
        <authorList>
            <person name="Zhao J.J."/>
            <person name="Zhang J."/>
            <person name="Zhang R.J."/>
            <person name="Zhang C.W."/>
            <person name="Yin H.Q."/>
            <person name="Zhang X.X."/>
        </authorList>
    </citation>
    <scope>NUCLEOTIDE SEQUENCE [LARGE SCALE GENOMIC DNA]</scope>
    <source>
        <strain evidence="1 2">KMM 241</strain>
    </source>
</reference>
<name>K6ZJL7_9ALTE</name>